<dbReference type="Proteomes" id="UP000187321">
    <property type="component" value="Chromosome"/>
</dbReference>
<feature type="transmembrane region" description="Helical" evidence="1">
    <location>
        <begin position="18"/>
        <end position="36"/>
    </location>
</feature>
<gene>
    <name evidence="2" type="ORF">BB347_16015</name>
    <name evidence="3" type="ORF">SAMN05421809_1157</name>
</gene>
<keyword evidence="4" id="KW-1185">Reference proteome</keyword>
<dbReference type="EMBL" id="FTNP01000001">
    <property type="protein sequence ID" value="SIR38066.1"/>
    <property type="molecule type" value="Genomic_DNA"/>
</dbReference>
<name>A0A1N7AG87_9EURY</name>
<evidence type="ECO:0000313" key="2">
    <source>
        <dbReference type="EMBL" id="APX97994.1"/>
    </source>
</evidence>
<reference evidence="3 4" key="2">
    <citation type="submission" date="2017-01" db="EMBL/GenBank/DDBJ databases">
        <authorList>
            <person name="Mah S.A."/>
            <person name="Swanson W.J."/>
            <person name="Moy G.W."/>
            <person name="Vacquier V.D."/>
        </authorList>
    </citation>
    <scope>NUCLEOTIDE SEQUENCE [LARGE SCALE GENOMIC DNA]</scope>
    <source>
        <strain evidence="3 4">CGMCC 1.8909</strain>
    </source>
</reference>
<feature type="transmembrane region" description="Helical" evidence="1">
    <location>
        <begin position="56"/>
        <end position="81"/>
    </location>
</feature>
<sequence length="86" mass="10157">MEEESLTENIKRRIRNRILLVFVFTAIILGSNWIGLWDMFGIFDWNTVSGAERRVYFAVIIAVLISVMWVIFGLFGIIRLYKWLKS</sequence>
<reference evidence="2 5" key="1">
    <citation type="submission" date="2017-01" db="EMBL/GenBank/DDBJ databases">
        <title>Complete genome sequence of Haloterrigena daqingensis type strain (JX313T).</title>
        <authorList>
            <person name="Shuang W."/>
        </authorList>
    </citation>
    <scope>NUCLEOTIDE SEQUENCE [LARGE SCALE GENOMIC DNA]</scope>
    <source>
        <strain evidence="2 5">JX313</strain>
    </source>
</reference>
<keyword evidence="1" id="KW-0812">Transmembrane</keyword>
<evidence type="ECO:0000256" key="1">
    <source>
        <dbReference type="SAM" id="Phobius"/>
    </source>
</evidence>
<organism evidence="3 4">
    <name type="scientific">Natronorubrum daqingense</name>
    <dbReference type="NCBI Taxonomy" id="588898"/>
    <lineage>
        <taxon>Archaea</taxon>
        <taxon>Methanobacteriati</taxon>
        <taxon>Methanobacteriota</taxon>
        <taxon>Stenosarchaea group</taxon>
        <taxon>Halobacteria</taxon>
        <taxon>Halobacteriales</taxon>
        <taxon>Natrialbaceae</taxon>
        <taxon>Natronorubrum</taxon>
    </lineage>
</organism>
<keyword evidence="1" id="KW-0472">Membrane</keyword>
<dbReference type="AlphaFoldDB" id="A0A1N7AG87"/>
<dbReference type="KEGG" id="hda:BB347_16015"/>
<dbReference type="STRING" id="588898.BB347_16015"/>
<evidence type="ECO:0000313" key="5">
    <source>
        <dbReference type="Proteomes" id="UP000187321"/>
    </source>
</evidence>
<dbReference type="Proteomes" id="UP000185687">
    <property type="component" value="Unassembled WGS sequence"/>
</dbReference>
<accession>A0A1N7AG87</accession>
<evidence type="ECO:0000313" key="4">
    <source>
        <dbReference type="Proteomes" id="UP000185687"/>
    </source>
</evidence>
<proteinExistence type="predicted"/>
<evidence type="ECO:0000313" key="3">
    <source>
        <dbReference type="EMBL" id="SIR38066.1"/>
    </source>
</evidence>
<dbReference type="EMBL" id="CP019327">
    <property type="protein sequence ID" value="APX97994.1"/>
    <property type="molecule type" value="Genomic_DNA"/>
</dbReference>
<keyword evidence="1" id="KW-1133">Transmembrane helix</keyword>
<protein>
    <submittedName>
        <fullName evidence="3">Uncharacterized protein</fullName>
    </submittedName>
</protein>